<keyword evidence="2" id="KW-0548">Nucleotidyltransferase</keyword>
<dbReference type="Pfam" id="PF03732">
    <property type="entry name" value="Retrotrans_gag"/>
    <property type="match status" value="1"/>
</dbReference>
<feature type="domain" description="Retrotransposon gag" evidence="1">
    <location>
        <begin position="74"/>
        <end position="132"/>
    </location>
</feature>
<sequence>ELPLERIEEIEDKIGGLRNGRIIIHRDFNRLESELEEARTQIAGLQKKQMGHDDKVVLARVKISTLEMIIEDIQKYCPRTEVKKMEDEFYNLTVKENDFKTYVRRFQELVVLCPTMVPNSEKLMEIFIRGLPRSIEGNVTALKTQTLRKPLP</sequence>
<keyword evidence="2" id="KW-0695">RNA-directed DNA polymerase</keyword>
<reference evidence="2" key="1">
    <citation type="journal article" date="2019" name="Sci. Rep.">
        <title>Draft genome of Tanacetum cinerariifolium, the natural source of mosquito coil.</title>
        <authorList>
            <person name="Yamashiro T."/>
            <person name="Shiraishi A."/>
            <person name="Satake H."/>
            <person name="Nakayama K."/>
        </authorList>
    </citation>
    <scope>NUCLEOTIDE SEQUENCE</scope>
</reference>
<comment type="caution">
    <text evidence="2">The sequence shown here is derived from an EMBL/GenBank/DDBJ whole genome shotgun (WGS) entry which is preliminary data.</text>
</comment>
<dbReference type="InterPro" id="IPR005162">
    <property type="entry name" value="Retrotrans_gag_dom"/>
</dbReference>
<accession>A0A699IH47</accession>
<organism evidence="2">
    <name type="scientific">Tanacetum cinerariifolium</name>
    <name type="common">Dalmatian daisy</name>
    <name type="synonym">Chrysanthemum cinerariifolium</name>
    <dbReference type="NCBI Taxonomy" id="118510"/>
    <lineage>
        <taxon>Eukaryota</taxon>
        <taxon>Viridiplantae</taxon>
        <taxon>Streptophyta</taxon>
        <taxon>Embryophyta</taxon>
        <taxon>Tracheophyta</taxon>
        <taxon>Spermatophyta</taxon>
        <taxon>Magnoliopsida</taxon>
        <taxon>eudicotyledons</taxon>
        <taxon>Gunneridae</taxon>
        <taxon>Pentapetalae</taxon>
        <taxon>asterids</taxon>
        <taxon>campanulids</taxon>
        <taxon>Asterales</taxon>
        <taxon>Asteraceae</taxon>
        <taxon>Asteroideae</taxon>
        <taxon>Anthemideae</taxon>
        <taxon>Anthemidinae</taxon>
        <taxon>Tanacetum</taxon>
    </lineage>
</organism>
<gene>
    <name evidence="2" type="ORF">Tci_508288</name>
</gene>
<dbReference type="EMBL" id="BKCJ010269956">
    <property type="protein sequence ID" value="GEZ36315.1"/>
    <property type="molecule type" value="Genomic_DNA"/>
</dbReference>
<keyword evidence="2" id="KW-0808">Transferase</keyword>
<name>A0A699IH47_TANCI</name>
<evidence type="ECO:0000313" key="2">
    <source>
        <dbReference type="EMBL" id="GEZ36315.1"/>
    </source>
</evidence>
<protein>
    <submittedName>
        <fullName evidence="2">Reverse transcriptase domain-containing protein</fullName>
    </submittedName>
</protein>
<dbReference type="AlphaFoldDB" id="A0A699IH47"/>
<proteinExistence type="predicted"/>
<evidence type="ECO:0000259" key="1">
    <source>
        <dbReference type="Pfam" id="PF03732"/>
    </source>
</evidence>
<feature type="non-terminal residue" evidence="2">
    <location>
        <position position="1"/>
    </location>
</feature>
<dbReference type="GO" id="GO:0003964">
    <property type="term" value="F:RNA-directed DNA polymerase activity"/>
    <property type="evidence" value="ECO:0007669"/>
    <property type="project" value="UniProtKB-KW"/>
</dbReference>